<reference evidence="1 2" key="1">
    <citation type="submission" date="2016-04" db="EMBL/GenBank/DDBJ databases">
        <title>Genome analyses suggest a sexual origin of heterokaryosis in a supposedly ancient asexual fungus.</title>
        <authorList>
            <person name="Ropars J."/>
            <person name="Sedzielewska K."/>
            <person name="Noel J."/>
            <person name="Charron P."/>
            <person name="Farinelli L."/>
            <person name="Marton T."/>
            <person name="Kruger M."/>
            <person name="Pelin A."/>
            <person name="Brachmann A."/>
            <person name="Corradi N."/>
        </authorList>
    </citation>
    <scope>NUCLEOTIDE SEQUENCE [LARGE SCALE GENOMIC DNA]</scope>
    <source>
        <strain evidence="1 2">A5</strain>
    </source>
</reference>
<reference evidence="1 2" key="2">
    <citation type="submission" date="2017-09" db="EMBL/GenBank/DDBJ databases">
        <title>Extensive intraspecific genome diversity in a model arbuscular mycorrhizal fungus.</title>
        <authorList>
            <person name="Chen E.C."/>
            <person name="Morin E."/>
            <person name="Beaudet D."/>
            <person name="Noel J."/>
            <person name="Ndikumana S."/>
            <person name="Charron P."/>
            <person name="St-Onge C."/>
            <person name="Giorgi J."/>
            <person name="Grigoriev I.V."/>
            <person name="Roux C."/>
            <person name="Martin F.M."/>
            <person name="Corradi N."/>
        </authorList>
    </citation>
    <scope>NUCLEOTIDE SEQUENCE [LARGE SCALE GENOMIC DNA]</scope>
    <source>
        <strain evidence="1 2">A5</strain>
    </source>
</reference>
<dbReference type="EMBL" id="LLXJ01001712">
    <property type="protein sequence ID" value="PKC01044.1"/>
    <property type="molecule type" value="Genomic_DNA"/>
</dbReference>
<proteinExistence type="predicted"/>
<dbReference type="InterPro" id="IPR043502">
    <property type="entry name" value="DNA/RNA_pol_sf"/>
</dbReference>
<dbReference type="SUPFAM" id="SSF56672">
    <property type="entry name" value="DNA/RNA polymerases"/>
    <property type="match status" value="1"/>
</dbReference>
<protein>
    <submittedName>
        <fullName evidence="1">Uncharacterized protein</fullName>
    </submittedName>
</protein>
<evidence type="ECO:0000313" key="1">
    <source>
        <dbReference type="EMBL" id="PKC01044.1"/>
    </source>
</evidence>
<comment type="caution">
    <text evidence="1">The sequence shown here is derived from an EMBL/GenBank/DDBJ whole genome shotgun (WGS) entry which is preliminary data.</text>
</comment>
<evidence type="ECO:0000313" key="2">
    <source>
        <dbReference type="Proteomes" id="UP000232722"/>
    </source>
</evidence>
<sequence length="149" mass="17906">MPKNAFEKDLWKLMNNAVFDKTMEDVRRRKGINLVCPIGEEYRLRNMLADPALVGRKIFYENNLIAAHRRQTHITLNKPIYIKVTILDLSKYYMYDFRYNHIKRKYKDKAKLCYTDTDSFIIEIERENVYDEMQNSTISVITPDDHLYN</sequence>
<organism evidence="1 2">
    <name type="scientific">Rhizophagus irregularis</name>
    <dbReference type="NCBI Taxonomy" id="588596"/>
    <lineage>
        <taxon>Eukaryota</taxon>
        <taxon>Fungi</taxon>
        <taxon>Fungi incertae sedis</taxon>
        <taxon>Mucoromycota</taxon>
        <taxon>Glomeromycotina</taxon>
        <taxon>Glomeromycetes</taxon>
        <taxon>Glomerales</taxon>
        <taxon>Glomeraceae</taxon>
        <taxon>Rhizophagus</taxon>
    </lineage>
</organism>
<dbReference type="PANTHER" id="PTHR31511:SF12">
    <property type="entry name" value="RHO TERMINATION FACTOR N-TERMINAL DOMAIN-CONTAINING PROTEIN"/>
    <property type="match status" value="1"/>
</dbReference>
<gene>
    <name evidence="1" type="ORF">RhiirA5_427319</name>
</gene>
<name>A0A2N0P2I7_9GLOM</name>
<accession>A0A2N0P2I7</accession>
<dbReference type="VEuPathDB" id="FungiDB:RhiirA1_482332"/>
<dbReference type="PANTHER" id="PTHR31511">
    <property type="entry name" value="PROTEIN CBG23764"/>
    <property type="match status" value="1"/>
</dbReference>
<dbReference type="AlphaFoldDB" id="A0A2N0P2I7"/>
<dbReference type="Proteomes" id="UP000232722">
    <property type="component" value="Unassembled WGS sequence"/>
</dbReference>